<keyword evidence="1 4" id="KW-0973">c-di-GMP</keyword>
<evidence type="ECO:0000256" key="2">
    <source>
        <dbReference type="ARBA" id="ARBA00022741"/>
    </source>
</evidence>
<dbReference type="AlphaFoldDB" id="A0A6C1B166"/>
<dbReference type="Proteomes" id="UP000501991">
    <property type="component" value="Chromosome"/>
</dbReference>
<dbReference type="GO" id="GO:0009425">
    <property type="term" value="C:bacterial-type flagellum basal body"/>
    <property type="evidence" value="ECO:0007669"/>
    <property type="project" value="UniProtKB-SubCell"/>
</dbReference>
<comment type="subunit">
    <text evidence="4">Monomer. Interacts with the flagellar basal bodies.</text>
</comment>
<evidence type="ECO:0000256" key="3">
    <source>
        <dbReference type="ARBA" id="ARBA00023143"/>
    </source>
</evidence>
<name>A0A6C1B166_9RHOO</name>
<protein>
    <recommendedName>
        <fullName evidence="4">Flagellar brake protein YcgR</fullName>
    </recommendedName>
    <alternativeName>
        <fullName evidence="4">Cyclic di-GMP binding protein YcgR</fullName>
    </alternativeName>
</protein>
<keyword evidence="7" id="KW-0966">Cell projection</keyword>
<evidence type="ECO:0000313" key="8">
    <source>
        <dbReference type="Proteomes" id="UP000501991"/>
    </source>
</evidence>
<keyword evidence="8" id="KW-1185">Reference proteome</keyword>
<reference evidence="7 8" key="1">
    <citation type="submission" date="2020-02" db="EMBL/GenBank/DDBJ databases">
        <title>Nitrogenibacter mangrovi gen. nov., sp. nov. isolated from mangrove sediment, a denitrifying betaproteobacterium.</title>
        <authorList>
            <person name="Liao H."/>
            <person name="Tian Y."/>
        </authorList>
    </citation>
    <scope>NUCLEOTIDE SEQUENCE [LARGE SCALE GENOMIC DNA]</scope>
    <source>
        <strain evidence="7 8">M9-3-2</strain>
    </source>
</reference>
<sequence length="257" mass="28913">MTEKDNPALKFELLQSDDFAQYLLRDSVEIEQVLRNLIRRRAMVTAYINGSRDFMLTTVLEVDHGRLLLDMPADTSQQRRAENAEALICITQLDSVKIQFPLAGVDRIEHDGRPALVADIPDRLLRLQRREYFRLTAPVSHSLVCQIPVPGESGPPSTYEARVLDISGGGVAIVVPPEGIEFKPDTEFTSCQIQLPETGTITAKLRIRSVFRVTNRNGISMLRAGCEFVDLSDKVASLIHKYILKVERERSARERGL</sequence>
<dbReference type="Gene3D" id="2.40.10.220">
    <property type="entry name" value="predicted glycosyltransferase like domains"/>
    <property type="match status" value="1"/>
</dbReference>
<keyword evidence="7" id="KW-0282">Flagellum</keyword>
<keyword evidence="7" id="KW-0969">Cilium</keyword>
<accession>A0A6C1B166</accession>
<evidence type="ECO:0000259" key="5">
    <source>
        <dbReference type="Pfam" id="PF07238"/>
    </source>
</evidence>
<feature type="domain" description="Type III secretion system flagellar brake protein YcgR PilZN" evidence="6">
    <location>
        <begin position="22"/>
        <end position="126"/>
    </location>
</feature>
<evidence type="ECO:0000256" key="4">
    <source>
        <dbReference type="HAMAP-Rule" id="MF_01457"/>
    </source>
</evidence>
<evidence type="ECO:0000313" key="7">
    <source>
        <dbReference type="EMBL" id="QID17317.1"/>
    </source>
</evidence>
<dbReference type="KEGG" id="azq:G3580_06455"/>
<dbReference type="GO" id="GO:0071973">
    <property type="term" value="P:bacterial-type flagellum-dependent cell motility"/>
    <property type="evidence" value="ECO:0007669"/>
    <property type="project" value="UniProtKB-UniRule"/>
</dbReference>
<dbReference type="Pfam" id="PF07317">
    <property type="entry name" value="PilZN"/>
    <property type="match status" value="1"/>
</dbReference>
<comment type="subcellular location">
    <subcellularLocation>
        <location evidence="4">Bacterial flagellum basal body</location>
    </subcellularLocation>
</comment>
<dbReference type="RefSeq" id="WP_173764482.1">
    <property type="nucleotide sequence ID" value="NZ_CP048836.1"/>
</dbReference>
<organism evidence="7 8">
    <name type="scientific">Nitrogeniibacter mangrovi</name>
    <dbReference type="NCBI Taxonomy" id="2016596"/>
    <lineage>
        <taxon>Bacteria</taxon>
        <taxon>Pseudomonadati</taxon>
        <taxon>Pseudomonadota</taxon>
        <taxon>Betaproteobacteria</taxon>
        <taxon>Rhodocyclales</taxon>
        <taxon>Zoogloeaceae</taxon>
        <taxon>Nitrogeniibacter</taxon>
    </lineage>
</organism>
<comment type="function">
    <text evidence="4">Acts as a flagellar brake, regulating swimming and swarming in a bis-(3'-5') cyclic diguanylic acid (c-di-GMP)-dependent manner. Binds 1 c-di-GMP dimer per subunit. Increasing levels of c-di-GMP lead to decreased motility.</text>
</comment>
<keyword evidence="3 4" id="KW-0975">Bacterial flagellum</keyword>
<dbReference type="InterPro" id="IPR023787">
    <property type="entry name" value="T3SS_YcgR"/>
</dbReference>
<comment type="similarity">
    <text evidence="4">Belongs to the YcgR family.</text>
</comment>
<keyword evidence="2 4" id="KW-0547">Nucleotide-binding</keyword>
<dbReference type="GO" id="GO:0071945">
    <property type="term" value="P:regulation of bacterial-type flagellum-dependent cell motility by regulation of motor speed"/>
    <property type="evidence" value="ECO:0007669"/>
    <property type="project" value="UniProtKB-UniRule"/>
</dbReference>
<dbReference type="EMBL" id="CP048836">
    <property type="protein sequence ID" value="QID17317.1"/>
    <property type="molecule type" value="Genomic_DNA"/>
</dbReference>
<evidence type="ECO:0000259" key="6">
    <source>
        <dbReference type="Pfam" id="PF07317"/>
    </source>
</evidence>
<dbReference type="InterPro" id="IPR009875">
    <property type="entry name" value="PilZ_domain"/>
</dbReference>
<dbReference type="Pfam" id="PF07238">
    <property type="entry name" value="PilZ"/>
    <property type="match status" value="1"/>
</dbReference>
<dbReference type="Gene3D" id="2.30.110.10">
    <property type="entry name" value="Electron Transport, Fmn-binding Protein, Chain A"/>
    <property type="match status" value="1"/>
</dbReference>
<dbReference type="HAMAP" id="MF_01457">
    <property type="entry name" value="YcgR"/>
    <property type="match status" value="1"/>
</dbReference>
<feature type="domain" description="PilZ" evidence="5">
    <location>
        <begin position="128"/>
        <end position="244"/>
    </location>
</feature>
<dbReference type="GO" id="GO:0035438">
    <property type="term" value="F:cyclic-di-GMP binding"/>
    <property type="evidence" value="ECO:0007669"/>
    <property type="project" value="UniProtKB-UniRule"/>
</dbReference>
<proteinExistence type="inferred from homology"/>
<dbReference type="InterPro" id="IPR012349">
    <property type="entry name" value="Split_barrel_FMN-bd"/>
</dbReference>
<dbReference type="InterPro" id="IPR009926">
    <property type="entry name" value="T3SS_YcgR_PilZN"/>
</dbReference>
<evidence type="ECO:0000256" key="1">
    <source>
        <dbReference type="ARBA" id="ARBA00022636"/>
    </source>
</evidence>
<gene>
    <name evidence="4" type="primary">ycgR</name>
    <name evidence="7" type="ORF">G3580_06455</name>
</gene>